<dbReference type="InterPro" id="IPR036734">
    <property type="entry name" value="Neur_chan_lig-bd_sf"/>
</dbReference>
<dbReference type="PANTHER" id="PTHR18945">
    <property type="entry name" value="NEUROTRANSMITTER GATED ION CHANNEL"/>
    <property type="match status" value="1"/>
</dbReference>
<dbReference type="InterPro" id="IPR006202">
    <property type="entry name" value="Neur_chan_lig-bd"/>
</dbReference>
<evidence type="ECO:0000313" key="2">
    <source>
        <dbReference type="EMBL" id="VDP04039.1"/>
    </source>
</evidence>
<evidence type="ECO:0000259" key="1">
    <source>
        <dbReference type="Pfam" id="PF02931"/>
    </source>
</evidence>
<dbReference type="Pfam" id="PF02931">
    <property type="entry name" value="Neur_chan_LBD"/>
    <property type="match status" value="1"/>
</dbReference>
<dbReference type="GO" id="GO:0016020">
    <property type="term" value="C:membrane"/>
    <property type="evidence" value="ECO:0007669"/>
    <property type="project" value="InterPro"/>
</dbReference>
<keyword evidence="3" id="KW-1185">Reference proteome</keyword>
<reference evidence="4" key="2">
    <citation type="submission" date="2019-09" db="UniProtKB">
        <authorList>
            <consortium name="WormBaseParasite"/>
        </authorList>
    </citation>
    <scope>IDENTIFICATION</scope>
</reference>
<reference evidence="2 3" key="1">
    <citation type="submission" date="2018-11" db="EMBL/GenBank/DDBJ databases">
        <authorList>
            <consortium name="Pathogen Informatics"/>
        </authorList>
    </citation>
    <scope>NUCLEOTIDE SEQUENCE [LARGE SCALE GENOMIC DNA]</scope>
</reference>
<dbReference type="SUPFAM" id="SSF63712">
    <property type="entry name" value="Nicotinic receptor ligand binding domain-like"/>
    <property type="match status" value="1"/>
</dbReference>
<protein>
    <submittedName>
        <fullName evidence="4">Neur_chan_LBD domain-containing protein</fullName>
    </submittedName>
</protein>
<gene>
    <name evidence="2" type="ORF">HPBE_LOCUS15821</name>
</gene>
<dbReference type="GO" id="GO:0005230">
    <property type="term" value="F:extracellular ligand-gated monoatomic ion channel activity"/>
    <property type="evidence" value="ECO:0007669"/>
    <property type="project" value="InterPro"/>
</dbReference>
<dbReference type="OrthoDB" id="5975154at2759"/>
<dbReference type="InterPro" id="IPR006201">
    <property type="entry name" value="Neur_channel"/>
</dbReference>
<organism evidence="2">
    <name type="scientific">Heligmosomoides polygyrus</name>
    <name type="common">Parasitic roundworm</name>
    <dbReference type="NCBI Taxonomy" id="6339"/>
    <lineage>
        <taxon>Eukaryota</taxon>
        <taxon>Metazoa</taxon>
        <taxon>Ecdysozoa</taxon>
        <taxon>Nematoda</taxon>
        <taxon>Chromadorea</taxon>
        <taxon>Rhabditida</taxon>
        <taxon>Rhabditina</taxon>
        <taxon>Rhabditomorpha</taxon>
        <taxon>Strongyloidea</taxon>
        <taxon>Heligmosomidae</taxon>
        <taxon>Heligmosomoides</taxon>
    </lineage>
</organism>
<dbReference type="Proteomes" id="UP000050761">
    <property type="component" value="Unassembled WGS sequence"/>
</dbReference>
<sequence>MTEILNNYNKLVRPVRHPTDNLKVEMRVFLQQIMNLDGKNQIVELNAWLEFIWIDYRLAWNATKFENVTSVRFAGGENQIWRPDILLYNRFVVNVTSGFYLFTRAMHPSAPPCLGD</sequence>
<accession>A0A3P8DUV7</accession>
<dbReference type="Gene3D" id="2.70.170.10">
    <property type="entry name" value="Neurotransmitter-gated ion-channel ligand-binding domain"/>
    <property type="match status" value="1"/>
</dbReference>
<proteinExistence type="predicted"/>
<dbReference type="AlphaFoldDB" id="A0A3P8DUV7"/>
<evidence type="ECO:0000313" key="4">
    <source>
        <dbReference type="WBParaSite" id="HPBE_0001582201-mRNA-1"/>
    </source>
</evidence>
<dbReference type="GO" id="GO:0004888">
    <property type="term" value="F:transmembrane signaling receptor activity"/>
    <property type="evidence" value="ECO:0007669"/>
    <property type="project" value="InterPro"/>
</dbReference>
<evidence type="ECO:0000313" key="3">
    <source>
        <dbReference type="Proteomes" id="UP000050761"/>
    </source>
</evidence>
<name>A0A3P8DUV7_HELPZ</name>
<dbReference type="WBParaSite" id="HPBE_0001582201-mRNA-1">
    <property type="protein sequence ID" value="HPBE_0001582201-mRNA-1"/>
    <property type="gene ID" value="HPBE_0001582201"/>
</dbReference>
<feature type="domain" description="Neurotransmitter-gated ion-channel ligand-binding" evidence="1">
    <location>
        <begin position="2"/>
        <end position="92"/>
    </location>
</feature>
<dbReference type="EMBL" id="UZAH01029060">
    <property type="protein sequence ID" value="VDP04039.1"/>
    <property type="molecule type" value="Genomic_DNA"/>
</dbReference>